<reference evidence="1" key="1">
    <citation type="submission" date="2021-03" db="EMBL/GenBank/DDBJ databases">
        <title>Draft genome sequence of rust myrtle Austropuccinia psidii MF-1, a brazilian biotype.</title>
        <authorList>
            <person name="Quecine M.C."/>
            <person name="Pachon D.M.R."/>
            <person name="Bonatelli M.L."/>
            <person name="Correr F.H."/>
            <person name="Franceschini L.M."/>
            <person name="Leite T.F."/>
            <person name="Margarido G.R.A."/>
            <person name="Almeida C.A."/>
            <person name="Ferrarezi J.A."/>
            <person name="Labate C.A."/>
        </authorList>
    </citation>
    <scope>NUCLEOTIDE SEQUENCE</scope>
    <source>
        <strain evidence="1">MF-1</strain>
    </source>
</reference>
<accession>A0A9Q3DWM9</accession>
<dbReference type="EMBL" id="AVOT02022204">
    <property type="protein sequence ID" value="MBW0511470.1"/>
    <property type="molecule type" value="Genomic_DNA"/>
</dbReference>
<dbReference type="AlphaFoldDB" id="A0A9Q3DWM9"/>
<gene>
    <name evidence="1" type="ORF">O181_051185</name>
</gene>
<evidence type="ECO:0000313" key="2">
    <source>
        <dbReference type="Proteomes" id="UP000765509"/>
    </source>
</evidence>
<evidence type="ECO:0000313" key="1">
    <source>
        <dbReference type="EMBL" id="MBW0511470.1"/>
    </source>
</evidence>
<dbReference type="InterPro" id="IPR043128">
    <property type="entry name" value="Rev_trsase/Diguanyl_cyclase"/>
</dbReference>
<sequence length="95" mass="11154">MSIENFTQVSSPLRRLTREDVDWDWDQKCEEALDMLRRIIGEEIKLKKFHYDKGEGKTKLEVYSSYISEGAGLTQEDKEGKDRSLLYESITFSQL</sequence>
<protein>
    <submittedName>
        <fullName evidence="1">Uncharacterized protein</fullName>
    </submittedName>
</protein>
<dbReference type="OrthoDB" id="2286242at2759"/>
<dbReference type="Proteomes" id="UP000765509">
    <property type="component" value="Unassembled WGS sequence"/>
</dbReference>
<name>A0A9Q3DWM9_9BASI</name>
<dbReference type="InterPro" id="IPR043502">
    <property type="entry name" value="DNA/RNA_pol_sf"/>
</dbReference>
<organism evidence="1 2">
    <name type="scientific">Austropuccinia psidii MF-1</name>
    <dbReference type="NCBI Taxonomy" id="1389203"/>
    <lineage>
        <taxon>Eukaryota</taxon>
        <taxon>Fungi</taxon>
        <taxon>Dikarya</taxon>
        <taxon>Basidiomycota</taxon>
        <taxon>Pucciniomycotina</taxon>
        <taxon>Pucciniomycetes</taxon>
        <taxon>Pucciniales</taxon>
        <taxon>Sphaerophragmiaceae</taxon>
        <taxon>Austropuccinia</taxon>
    </lineage>
</organism>
<comment type="caution">
    <text evidence="1">The sequence shown here is derived from an EMBL/GenBank/DDBJ whole genome shotgun (WGS) entry which is preliminary data.</text>
</comment>
<keyword evidence="2" id="KW-1185">Reference proteome</keyword>
<dbReference type="SUPFAM" id="SSF56672">
    <property type="entry name" value="DNA/RNA polymerases"/>
    <property type="match status" value="1"/>
</dbReference>
<proteinExistence type="predicted"/>
<dbReference type="Gene3D" id="3.30.70.270">
    <property type="match status" value="1"/>
</dbReference>